<name>A0A9W6WN68_9STRA</name>
<evidence type="ECO:0000256" key="1">
    <source>
        <dbReference type="SAM" id="MobiDB-lite"/>
    </source>
</evidence>
<accession>A0A9W6WN68</accession>
<comment type="caution">
    <text evidence="2">The sequence shown here is derived from an EMBL/GenBank/DDBJ whole genome shotgun (WGS) entry which is preliminary data.</text>
</comment>
<evidence type="ECO:0000313" key="2">
    <source>
        <dbReference type="EMBL" id="GMF11049.1"/>
    </source>
</evidence>
<proteinExistence type="predicted"/>
<dbReference type="OrthoDB" id="108592at2759"/>
<reference evidence="2" key="1">
    <citation type="submission" date="2023-04" db="EMBL/GenBank/DDBJ databases">
        <title>Phytophthora lilii NBRC 32176.</title>
        <authorList>
            <person name="Ichikawa N."/>
            <person name="Sato H."/>
            <person name="Tonouchi N."/>
        </authorList>
    </citation>
    <scope>NUCLEOTIDE SEQUENCE</scope>
    <source>
        <strain evidence="2">NBRC 32176</strain>
    </source>
</reference>
<evidence type="ECO:0000313" key="3">
    <source>
        <dbReference type="Proteomes" id="UP001165083"/>
    </source>
</evidence>
<dbReference type="EMBL" id="BSXW01000062">
    <property type="protein sequence ID" value="GMF11049.1"/>
    <property type="molecule type" value="Genomic_DNA"/>
</dbReference>
<feature type="region of interest" description="Disordered" evidence="1">
    <location>
        <begin position="82"/>
        <end position="129"/>
    </location>
</feature>
<sequence>MLKVHLRQGQQLGSNKRFALRLAQNPHSLFVEPTPIESERFCSRTEPGTTETADERETAESSKMLARLVLLVAALAVAATAEPLKDTPYTPTDADSEERSNSIYTTLSDDGPMAGMGTRRLEPLPTVNPKAQASESIYMTLTHDSPMAGMGERKLRQ</sequence>
<dbReference type="AlphaFoldDB" id="A0A9W6WN68"/>
<organism evidence="2 3">
    <name type="scientific">Phytophthora lilii</name>
    <dbReference type="NCBI Taxonomy" id="2077276"/>
    <lineage>
        <taxon>Eukaryota</taxon>
        <taxon>Sar</taxon>
        <taxon>Stramenopiles</taxon>
        <taxon>Oomycota</taxon>
        <taxon>Peronosporomycetes</taxon>
        <taxon>Peronosporales</taxon>
        <taxon>Peronosporaceae</taxon>
        <taxon>Phytophthora</taxon>
    </lineage>
</organism>
<protein>
    <submittedName>
        <fullName evidence="2">Unnamed protein product</fullName>
    </submittedName>
</protein>
<keyword evidence="3" id="KW-1185">Reference proteome</keyword>
<dbReference type="Proteomes" id="UP001165083">
    <property type="component" value="Unassembled WGS sequence"/>
</dbReference>
<gene>
    <name evidence="2" type="ORF">Plil01_000179300</name>
</gene>